<keyword evidence="2" id="KW-1185">Reference proteome</keyword>
<sequence>MLKPVQVRLLFLDNPKNPPAARGSSAVSLNVVKDHYPALTTEELDKTPEDQILFFWADSARFRVTEPIKSDVWQPGWNPLEKNQHAYYVQHIIDSDGSVVGETGRCNESFATGASKTGEYEFIVIAENTAPPDFEKKRVALQVARGPDGVAYRINIAEISQIGWENARVTHELIALGSEERMS</sequence>
<proteinExistence type="predicted"/>
<name>A0A8H4FKR5_COLGL</name>
<protein>
    <submittedName>
        <fullName evidence="1">Uncharacterized protein</fullName>
    </submittedName>
</protein>
<dbReference type="Proteomes" id="UP000613401">
    <property type="component" value="Unassembled WGS sequence"/>
</dbReference>
<organism evidence="1 2">
    <name type="scientific">Colletotrichum gloeosporioides</name>
    <name type="common">Anthracnose fungus</name>
    <name type="synonym">Glomerella cingulata</name>
    <dbReference type="NCBI Taxonomy" id="474922"/>
    <lineage>
        <taxon>Eukaryota</taxon>
        <taxon>Fungi</taxon>
        <taxon>Dikarya</taxon>
        <taxon>Ascomycota</taxon>
        <taxon>Pezizomycotina</taxon>
        <taxon>Sordariomycetes</taxon>
        <taxon>Hypocreomycetidae</taxon>
        <taxon>Glomerellales</taxon>
        <taxon>Glomerellaceae</taxon>
        <taxon>Colletotrichum</taxon>
        <taxon>Colletotrichum gloeosporioides species complex</taxon>
    </lineage>
</organism>
<evidence type="ECO:0000313" key="1">
    <source>
        <dbReference type="EMBL" id="KAF3805923.1"/>
    </source>
</evidence>
<accession>A0A8H4FKR5</accession>
<evidence type="ECO:0000313" key="2">
    <source>
        <dbReference type="Proteomes" id="UP000613401"/>
    </source>
</evidence>
<reference evidence="1" key="1">
    <citation type="journal article" date="2020" name="Phytopathology">
        <title>Genome sequence and comparative analysis of Colletotrichum gloeosporioides isolated from Liriodendron leaves.</title>
        <authorList>
            <person name="Fu F.F."/>
            <person name="Hao Z."/>
            <person name="Wang P."/>
            <person name="Lu Y."/>
            <person name="Xue L.J."/>
            <person name="Wei G."/>
            <person name="Tian Y."/>
            <person name="Baishi H."/>
            <person name="Xu H."/>
            <person name="Shi J."/>
            <person name="Cheng T."/>
            <person name="Wang G."/>
            <person name="Yi Y."/>
            <person name="Chen J."/>
        </authorList>
    </citation>
    <scope>NUCLEOTIDE SEQUENCE</scope>
    <source>
        <strain evidence="1">Lc1</strain>
    </source>
</reference>
<dbReference type="AlphaFoldDB" id="A0A8H4FKR5"/>
<dbReference type="EMBL" id="WVTB01000038">
    <property type="protein sequence ID" value="KAF3805923.1"/>
    <property type="molecule type" value="Genomic_DNA"/>
</dbReference>
<comment type="caution">
    <text evidence="1">The sequence shown here is derived from an EMBL/GenBank/DDBJ whole genome shotgun (WGS) entry which is preliminary data.</text>
</comment>
<gene>
    <name evidence="1" type="ORF">GCG54_00013597</name>
</gene>
<reference evidence="1" key="2">
    <citation type="submission" date="2020-03" db="EMBL/GenBank/DDBJ databases">
        <authorList>
            <person name="Fu F.-F."/>
            <person name="Chen J."/>
        </authorList>
    </citation>
    <scope>NUCLEOTIDE SEQUENCE</scope>
    <source>
        <strain evidence="1">Lc1</strain>
    </source>
</reference>
<dbReference type="GeneID" id="69020713"/>
<dbReference type="RefSeq" id="XP_045265082.1">
    <property type="nucleotide sequence ID" value="XM_045413448.1"/>
</dbReference>